<dbReference type="InterPro" id="IPR050098">
    <property type="entry name" value="TFPI/VKTCI-like"/>
</dbReference>
<dbReference type="PANTHER" id="PTHR10083">
    <property type="entry name" value="KUNITZ-TYPE PROTEASE INHIBITOR-RELATED"/>
    <property type="match status" value="1"/>
</dbReference>
<name>A0AAV2KRP4_KNICA</name>
<evidence type="ECO:0000256" key="11">
    <source>
        <dbReference type="SAM" id="MobiDB-lite"/>
    </source>
</evidence>
<dbReference type="GO" id="GO:0005615">
    <property type="term" value="C:extracellular space"/>
    <property type="evidence" value="ECO:0007669"/>
    <property type="project" value="TreeGrafter"/>
</dbReference>
<evidence type="ECO:0000256" key="4">
    <source>
        <dbReference type="ARBA" id="ARBA00022696"/>
    </source>
</evidence>
<keyword evidence="14" id="KW-1185">Reference proteome</keyword>
<dbReference type="Pfam" id="PF00014">
    <property type="entry name" value="Kunitz_BPTI"/>
    <property type="match status" value="3"/>
</dbReference>
<dbReference type="Proteomes" id="UP001497482">
    <property type="component" value="Chromosome 19"/>
</dbReference>
<dbReference type="SUPFAM" id="SSF57362">
    <property type="entry name" value="BPTI-like"/>
    <property type="match status" value="3"/>
</dbReference>
<keyword evidence="5" id="KW-0677">Repeat</keyword>
<feature type="domain" description="BPTI/Kunitz inhibitor" evidence="12">
    <location>
        <begin position="86"/>
        <end position="136"/>
    </location>
</feature>
<keyword evidence="8" id="KW-1015">Disulfide bond</keyword>
<dbReference type="PROSITE" id="PS00280">
    <property type="entry name" value="BPTI_KUNITZ_1"/>
    <property type="match status" value="2"/>
</dbReference>
<dbReference type="InterPro" id="IPR020901">
    <property type="entry name" value="Prtase_inh_Kunz-CS"/>
</dbReference>
<evidence type="ECO:0000256" key="6">
    <source>
        <dbReference type="ARBA" id="ARBA00022900"/>
    </source>
</evidence>
<feature type="region of interest" description="Disordered" evidence="11">
    <location>
        <begin position="207"/>
        <end position="233"/>
    </location>
</feature>
<dbReference type="SMART" id="SM00131">
    <property type="entry name" value="KU"/>
    <property type="match status" value="3"/>
</dbReference>
<comment type="subcellular location">
    <subcellularLocation>
        <location evidence="1 10">Secreted</location>
    </subcellularLocation>
</comment>
<dbReference type="InterPro" id="IPR002223">
    <property type="entry name" value="Kunitz_BPTI"/>
</dbReference>
<evidence type="ECO:0000256" key="1">
    <source>
        <dbReference type="ARBA" id="ARBA00004613"/>
    </source>
</evidence>
<keyword evidence="10" id="KW-0732">Signal</keyword>
<keyword evidence="6 10" id="KW-0722">Serine protease inhibitor</keyword>
<evidence type="ECO:0000259" key="12">
    <source>
        <dbReference type="PROSITE" id="PS50279"/>
    </source>
</evidence>
<feature type="compositionally biased region" description="Basic residues" evidence="11">
    <location>
        <begin position="207"/>
        <end position="226"/>
    </location>
</feature>
<dbReference type="PANTHER" id="PTHR10083:SF374">
    <property type="entry name" value="BPTI_KUNITZ INHIBITOR DOMAIN-CONTAINING PROTEIN"/>
    <property type="match status" value="1"/>
</dbReference>
<dbReference type="Gene3D" id="4.10.410.10">
    <property type="entry name" value="Pancreatic trypsin inhibitor Kunitz domain"/>
    <property type="match status" value="3"/>
</dbReference>
<dbReference type="GO" id="GO:0007596">
    <property type="term" value="P:blood coagulation"/>
    <property type="evidence" value="ECO:0007669"/>
    <property type="project" value="UniProtKB-UniRule"/>
</dbReference>
<evidence type="ECO:0000256" key="10">
    <source>
        <dbReference type="PIRNR" id="PIRNR001620"/>
    </source>
</evidence>
<dbReference type="GO" id="GO:0004867">
    <property type="term" value="F:serine-type endopeptidase inhibitor activity"/>
    <property type="evidence" value="ECO:0007669"/>
    <property type="project" value="UniProtKB-UniRule"/>
</dbReference>
<feature type="chain" id="PRO_5043116265" description="Tissue factor pathway inhibitor" evidence="10">
    <location>
        <begin position="20"/>
        <end position="233"/>
    </location>
</feature>
<feature type="signal peptide" evidence="10">
    <location>
        <begin position="1"/>
        <end position="19"/>
    </location>
</feature>
<keyword evidence="4 10" id="KW-0356">Hemostasis</keyword>
<dbReference type="FunFam" id="4.10.410.10:FF:000011">
    <property type="entry name" value="Tissue factor pathway inhibitor"/>
    <property type="match status" value="2"/>
</dbReference>
<evidence type="ECO:0000313" key="13">
    <source>
        <dbReference type="EMBL" id="CAL1590004.1"/>
    </source>
</evidence>
<keyword evidence="7 10" id="KW-0094">Blood coagulation</keyword>
<gene>
    <name evidence="13" type="ORF">KC01_LOCUS19580</name>
</gene>
<feature type="domain" description="BPTI/Kunitz inhibitor" evidence="12">
    <location>
        <begin position="146"/>
        <end position="196"/>
    </location>
</feature>
<evidence type="ECO:0000256" key="5">
    <source>
        <dbReference type="ARBA" id="ARBA00022737"/>
    </source>
</evidence>
<keyword evidence="3 10" id="KW-0646">Protease inhibitor</keyword>
<dbReference type="CDD" id="cd00109">
    <property type="entry name" value="Kunitz-type"/>
    <property type="match status" value="1"/>
</dbReference>
<evidence type="ECO:0000256" key="2">
    <source>
        <dbReference type="ARBA" id="ARBA00022525"/>
    </source>
</evidence>
<dbReference type="PROSITE" id="PS50279">
    <property type="entry name" value="BPTI_KUNITZ_2"/>
    <property type="match status" value="3"/>
</dbReference>
<accession>A0AAV2KRP4</accession>
<evidence type="ECO:0000256" key="9">
    <source>
        <dbReference type="ARBA" id="ARBA00023180"/>
    </source>
</evidence>
<evidence type="ECO:0000313" key="14">
    <source>
        <dbReference type="Proteomes" id="UP001497482"/>
    </source>
</evidence>
<protein>
    <recommendedName>
        <fullName evidence="10">Tissue factor pathway inhibitor</fullName>
    </recommendedName>
</protein>
<evidence type="ECO:0000256" key="8">
    <source>
        <dbReference type="ARBA" id="ARBA00023157"/>
    </source>
</evidence>
<dbReference type="AlphaFoldDB" id="A0AAV2KRP4"/>
<sequence>MQRWLQVSLLVCALGRLLSLRHTAVCLLPVEEGPCRGDLQRFYYNTLSQKCERFYYGGCQGNANNFRTYQECHKTCFRIPKVPWSCRLPRDPGPCRAMLWNYFFNMSSLQCEPFYYGGCHGNANRFPHLTACSDMCSPRKDVPVLCRDALDRGTCSASIPRFYYNAASRMCEQFLYSGCGGSSNNFVTRQSCMDVCAQASRKPPIPRKVRRMSQSKIHIKSHRKGHSMNQRTL</sequence>
<dbReference type="InterPro" id="IPR036880">
    <property type="entry name" value="Kunitz_BPTI_sf"/>
</dbReference>
<dbReference type="FunFam" id="4.10.410.10:FF:000004">
    <property type="entry name" value="Tissue factor pathway inhibitor"/>
    <property type="match status" value="1"/>
</dbReference>
<dbReference type="PRINTS" id="PR00759">
    <property type="entry name" value="BASICPTASE"/>
</dbReference>
<keyword evidence="9" id="KW-0325">Glycoprotein</keyword>
<dbReference type="InterPro" id="IPR008296">
    <property type="entry name" value="TFPI-like"/>
</dbReference>
<proteinExistence type="predicted"/>
<evidence type="ECO:0000256" key="7">
    <source>
        <dbReference type="ARBA" id="ARBA00023084"/>
    </source>
</evidence>
<keyword evidence="2" id="KW-0964">Secreted</keyword>
<organism evidence="13 14">
    <name type="scientific">Knipowitschia caucasica</name>
    <name type="common">Caucasian dwarf goby</name>
    <name type="synonym">Pomatoschistus caucasicus</name>
    <dbReference type="NCBI Taxonomy" id="637954"/>
    <lineage>
        <taxon>Eukaryota</taxon>
        <taxon>Metazoa</taxon>
        <taxon>Chordata</taxon>
        <taxon>Craniata</taxon>
        <taxon>Vertebrata</taxon>
        <taxon>Euteleostomi</taxon>
        <taxon>Actinopterygii</taxon>
        <taxon>Neopterygii</taxon>
        <taxon>Teleostei</taxon>
        <taxon>Neoteleostei</taxon>
        <taxon>Acanthomorphata</taxon>
        <taxon>Gobiaria</taxon>
        <taxon>Gobiiformes</taxon>
        <taxon>Gobioidei</taxon>
        <taxon>Gobiidae</taxon>
        <taxon>Gobiinae</taxon>
        <taxon>Knipowitschia</taxon>
    </lineage>
</organism>
<feature type="domain" description="BPTI/Kunitz inhibitor" evidence="12">
    <location>
        <begin position="26"/>
        <end position="76"/>
    </location>
</feature>
<reference evidence="13 14" key="1">
    <citation type="submission" date="2024-04" db="EMBL/GenBank/DDBJ databases">
        <authorList>
            <person name="Waldvogel A.-M."/>
            <person name="Schoenle A."/>
        </authorList>
    </citation>
    <scope>NUCLEOTIDE SEQUENCE [LARGE SCALE GENOMIC DNA]</scope>
</reference>
<evidence type="ECO:0000256" key="3">
    <source>
        <dbReference type="ARBA" id="ARBA00022690"/>
    </source>
</evidence>
<dbReference type="PIRSF" id="PIRSF001620">
    <property type="entry name" value="TFPI"/>
    <property type="match status" value="1"/>
</dbReference>
<dbReference type="EMBL" id="OZ035841">
    <property type="protein sequence ID" value="CAL1590004.1"/>
    <property type="molecule type" value="Genomic_DNA"/>
</dbReference>